<keyword evidence="1 4" id="KW-0489">Methyltransferase</keyword>
<dbReference type="EMBL" id="CAJVAX010000020">
    <property type="protein sequence ID" value="CAG7653879.1"/>
    <property type="molecule type" value="Genomic_DNA"/>
</dbReference>
<keyword evidence="2" id="KW-0808">Transferase</keyword>
<protein>
    <submittedName>
        <fullName evidence="4">SAM-dependent methyltransferase</fullName>
    </submittedName>
</protein>
<evidence type="ECO:0000259" key="3">
    <source>
        <dbReference type="Pfam" id="PF13649"/>
    </source>
</evidence>
<proteinExistence type="predicted"/>
<dbReference type="GO" id="GO:0008168">
    <property type="term" value="F:methyltransferase activity"/>
    <property type="evidence" value="ECO:0007669"/>
    <property type="project" value="UniProtKB-KW"/>
</dbReference>
<organism evidence="4 5">
    <name type="scientific">Actinacidiphila bryophytorum</name>
    <dbReference type="NCBI Taxonomy" id="1436133"/>
    <lineage>
        <taxon>Bacteria</taxon>
        <taxon>Bacillati</taxon>
        <taxon>Actinomycetota</taxon>
        <taxon>Actinomycetes</taxon>
        <taxon>Kitasatosporales</taxon>
        <taxon>Streptomycetaceae</taxon>
        <taxon>Actinacidiphila</taxon>
    </lineage>
</organism>
<dbReference type="Proteomes" id="UP001153328">
    <property type="component" value="Unassembled WGS sequence"/>
</dbReference>
<dbReference type="AlphaFoldDB" id="A0A9W4MJA6"/>
<dbReference type="Gene3D" id="3.40.50.150">
    <property type="entry name" value="Vaccinia Virus protein VP39"/>
    <property type="match status" value="1"/>
</dbReference>
<dbReference type="RefSeq" id="WP_205046578.1">
    <property type="nucleotide sequence ID" value="NZ_CAJVAX010000020.1"/>
</dbReference>
<sequence length="225" mass="24469">MRTHPIDRPADLDQVRDSYDRVADNYVHMMQTTGMADIRRHPWLRASIDVFAEEVGGLGPVLDVGCGPGTVTAYLAERGVDVSGVDLSPRMIENARRLHPECRFAVSSATELDLAPGSLGGVLGWWSLFNLPRDVLPQVLAHFADALVPGGHFITGTHVGDEDALRTEAYGGVPVRWTTHKWQPEALVALIEQAGLRPVAELRLPAGEFSGPGVVVMAQRPVRPE</sequence>
<accession>A0A9W4MJA6</accession>
<feature type="domain" description="Methyltransferase" evidence="3">
    <location>
        <begin position="61"/>
        <end position="151"/>
    </location>
</feature>
<dbReference type="InterPro" id="IPR041698">
    <property type="entry name" value="Methyltransf_25"/>
</dbReference>
<evidence type="ECO:0000313" key="4">
    <source>
        <dbReference type="EMBL" id="CAG7653879.1"/>
    </source>
</evidence>
<evidence type="ECO:0000313" key="5">
    <source>
        <dbReference type="Proteomes" id="UP001153328"/>
    </source>
</evidence>
<evidence type="ECO:0000256" key="1">
    <source>
        <dbReference type="ARBA" id="ARBA00022603"/>
    </source>
</evidence>
<gene>
    <name evidence="4" type="ORF">SBRY_60292</name>
</gene>
<dbReference type="PANTHER" id="PTHR43861:SF1">
    <property type="entry name" value="TRANS-ACONITATE 2-METHYLTRANSFERASE"/>
    <property type="match status" value="1"/>
</dbReference>
<name>A0A9W4MJA6_9ACTN</name>
<evidence type="ECO:0000256" key="2">
    <source>
        <dbReference type="ARBA" id="ARBA00022679"/>
    </source>
</evidence>
<dbReference type="InterPro" id="IPR029063">
    <property type="entry name" value="SAM-dependent_MTases_sf"/>
</dbReference>
<dbReference type="PANTHER" id="PTHR43861">
    <property type="entry name" value="TRANS-ACONITATE 2-METHYLTRANSFERASE-RELATED"/>
    <property type="match status" value="1"/>
</dbReference>
<dbReference type="GO" id="GO:0017000">
    <property type="term" value="P:antibiotic biosynthetic process"/>
    <property type="evidence" value="ECO:0007669"/>
    <property type="project" value="UniProtKB-ARBA"/>
</dbReference>
<comment type="caution">
    <text evidence="4">The sequence shown here is derived from an EMBL/GenBank/DDBJ whole genome shotgun (WGS) entry which is preliminary data.</text>
</comment>
<dbReference type="SUPFAM" id="SSF53335">
    <property type="entry name" value="S-adenosyl-L-methionine-dependent methyltransferases"/>
    <property type="match status" value="1"/>
</dbReference>
<reference evidence="4" key="1">
    <citation type="submission" date="2021-06" db="EMBL/GenBank/DDBJ databases">
        <authorList>
            <person name="Arsene-Ploetze F."/>
        </authorList>
    </citation>
    <scope>NUCLEOTIDE SEQUENCE</scope>
    <source>
        <strain evidence="4">SBRY1</strain>
    </source>
</reference>
<dbReference type="GO" id="GO:0032259">
    <property type="term" value="P:methylation"/>
    <property type="evidence" value="ECO:0007669"/>
    <property type="project" value="UniProtKB-KW"/>
</dbReference>
<keyword evidence="5" id="KW-1185">Reference proteome</keyword>
<dbReference type="Pfam" id="PF13649">
    <property type="entry name" value="Methyltransf_25"/>
    <property type="match status" value="1"/>
</dbReference>
<dbReference type="CDD" id="cd02440">
    <property type="entry name" value="AdoMet_MTases"/>
    <property type="match status" value="1"/>
</dbReference>